<protein>
    <submittedName>
        <fullName evidence="1">Uncharacterized protein</fullName>
    </submittedName>
</protein>
<organism evidence="1 2">
    <name type="scientific">Pistacia atlantica</name>
    <dbReference type="NCBI Taxonomy" id="434234"/>
    <lineage>
        <taxon>Eukaryota</taxon>
        <taxon>Viridiplantae</taxon>
        <taxon>Streptophyta</taxon>
        <taxon>Embryophyta</taxon>
        <taxon>Tracheophyta</taxon>
        <taxon>Spermatophyta</taxon>
        <taxon>Magnoliopsida</taxon>
        <taxon>eudicotyledons</taxon>
        <taxon>Gunneridae</taxon>
        <taxon>Pentapetalae</taxon>
        <taxon>rosids</taxon>
        <taxon>malvids</taxon>
        <taxon>Sapindales</taxon>
        <taxon>Anacardiaceae</taxon>
        <taxon>Pistacia</taxon>
    </lineage>
</organism>
<reference evidence="2" key="1">
    <citation type="journal article" date="2023" name="G3 (Bethesda)">
        <title>Genome assembly and association tests identify interacting loci associated with vigor, precocity, and sex in interspecific pistachio rootstocks.</title>
        <authorList>
            <person name="Palmer W."/>
            <person name="Jacygrad E."/>
            <person name="Sagayaradj S."/>
            <person name="Cavanaugh K."/>
            <person name="Han R."/>
            <person name="Bertier L."/>
            <person name="Beede B."/>
            <person name="Kafkas S."/>
            <person name="Golino D."/>
            <person name="Preece J."/>
            <person name="Michelmore R."/>
        </authorList>
    </citation>
    <scope>NUCLEOTIDE SEQUENCE [LARGE SCALE GENOMIC DNA]</scope>
</reference>
<dbReference type="Proteomes" id="UP001164250">
    <property type="component" value="Chromosome 6"/>
</dbReference>
<accession>A0ACC1B957</accession>
<proteinExistence type="predicted"/>
<gene>
    <name evidence="1" type="ORF">Patl1_15604</name>
</gene>
<name>A0ACC1B957_9ROSI</name>
<keyword evidence="2" id="KW-1185">Reference proteome</keyword>
<evidence type="ECO:0000313" key="2">
    <source>
        <dbReference type="Proteomes" id="UP001164250"/>
    </source>
</evidence>
<evidence type="ECO:0000313" key="1">
    <source>
        <dbReference type="EMBL" id="KAJ0095473.1"/>
    </source>
</evidence>
<sequence length="176" mass="20030">MKLVGRMIEVLTQLQSLIDRVMECRPSGVAARSSIVEIAMKFIIRDSFICYTTFRREIVLVLDSLFQMPYKSCILAFGIYKKAALQANQLCEFYYWCKAMGLCGAYEYPFVDRIPQIQIQALETFLHGMWQLTDSSSSSSSSSASSNLTPQLTEDEGDKQIVVQKGNCREYRMGEI</sequence>
<dbReference type="EMBL" id="CM047902">
    <property type="protein sequence ID" value="KAJ0095473.1"/>
    <property type="molecule type" value="Genomic_DNA"/>
</dbReference>
<comment type="caution">
    <text evidence="1">The sequence shown here is derived from an EMBL/GenBank/DDBJ whole genome shotgun (WGS) entry which is preliminary data.</text>
</comment>